<keyword evidence="4 14" id="KW-0479">Metal-binding</keyword>
<dbReference type="Pfam" id="PF01820">
    <property type="entry name" value="Dala_Dala_lig_N"/>
    <property type="match status" value="1"/>
</dbReference>
<keyword evidence="12" id="KW-0963">Cytoplasm</keyword>
<dbReference type="EC" id="6.3.2.4" evidence="12"/>
<evidence type="ECO:0000256" key="6">
    <source>
        <dbReference type="ARBA" id="ARBA00022840"/>
    </source>
</evidence>
<dbReference type="InterPro" id="IPR011127">
    <property type="entry name" value="Dala_Dala_lig_N"/>
</dbReference>
<protein>
    <recommendedName>
        <fullName evidence="12">D-alanine--D-alanine ligase</fullName>
        <ecNumber evidence="12">6.3.2.4</ecNumber>
    </recommendedName>
    <alternativeName>
        <fullName evidence="12">D-Ala-D-Ala ligase</fullName>
    </alternativeName>
    <alternativeName>
        <fullName evidence="12">D-alanylalanine synthetase</fullName>
    </alternativeName>
</protein>
<dbReference type="PROSITE" id="PS50975">
    <property type="entry name" value="ATP_GRASP"/>
    <property type="match status" value="1"/>
</dbReference>
<dbReference type="GO" id="GO:0071555">
    <property type="term" value="P:cell wall organization"/>
    <property type="evidence" value="ECO:0007669"/>
    <property type="project" value="UniProtKB-KW"/>
</dbReference>
<keyword evidence="5 15" id="KW-0547">Nucleotide-binding</keyword>
<dbReference type="InterPro" id="IPR000291">
    <property type="entry name" value="D-Ala_lig_Van_CS"/>
</dbReference>
<dbReference type="KEGG" id="wne:PIG85_07090"/>
<evidence type="ECO:0000256" key="10">
    <source>
        <dbReference type="ARBA" id="ARBA00023211"/>
    </source>
</evidence>
<dbReference type="Gene3D" id="3.30.470.20">
    <property type="entry name" value="ATP-grasp fold, B domain"/>
    <property type="match status" value="1"/>
</dbReference>
<evidence type="ECO:0000256" key="14">
    <source>
        <dbReference type="PIRSR" id="PIRSR039102-3"/>
    </source>
</evidence>
<evidence type="ECO:0000313" key="17">
    <source>
        <dbReference type="EMBL" id="WCE45424.1"/>
    </source>
</evidence>
<dbReference type="FunFam" id="3.30.470.20:FF:000008">
    <property type="entry name" value="D-alanine--D-alanine ligase"/>
    <property type="match status" value="1"/>
</dbReference>
<comment type="cofactor">
    <cofactor evidence="14">
        <name>Mg(2+)</name>
        <dbReference type="ChEBI" id="CHEBI:18420"/>
    </cofactor>
    <cofactor evidence="14">
        <name>Mn(2+)</name>
        <dbReference type="ChEBI" id="CHEBI:29035"/>
    </cofactor>
    <text evidence="14">Binds 2 magnesium or manganese ions per subunit.</text>
</comment>
<gene>
    <name evidence="12" type="primary">ddl</name>
    <name evidence="17" type="ORF">PIG85_07090</name>
</gene>
<evidence type="ECO:0000259" key="16">
    <source>
        <dbReference type="PROSITE" id="PS50975"/>
    </source>
</evidence>
<dbReference type="EMBL" id="CP116394">
    <property type="protein sequence ID" value="WCE45424.1"/>
    <property type="molecule type" value="Genomic_DNA"/>
</dbReference>
<evidence type="ECO:0000256" key="5">
    <source>
        <dbReference type="ARBA" id="ARBA00022741"/>
    </source>
</evidence>
<sequence length="370" mass="39832">MKPRVLIVFGGRSGEHSISCSTAAGVLENIDRSKFDVLTVGITPEGKWVNVPDDPTLYRLEGDSGATIAGDKSRMDIVPGEGRALEIILEEGEIVEAADLGNVDVVFPLLHGPYGEDGTIQGMLEMAGLPYVGCGVLASAACMDKPTTKTILTEQGIPAGRWQLVTDYQWRSDQDGVLYRLGALGLPVYVKPARAGSSLGITKVTAVEDLPAAIEEARRHDPRVIVEALTKGIEVECAVLGAPAGEQPKASVLGQIEVKNEQKFYDYKTKYVDHDAVSLVIPAPLPDELMKKAQDIAVAAFDAMGCEGLARVDCFADLETGQITVNEINTMPGFTPFSMYPLLWQEAGMSYSDLITKLIELALQRPQGLR</sequence>
<name>A0AB38XMJ1_9ACTO</name>
<keyword evidence="8 12" id="KW-0133">Cell shape</keyword>
<dbReference type="AlphaFoldDB" id="A0AB38XMJ1"/>
<evidence type="ECO:0000256" key="9">
    <source>
        <dbReference type="ARBA" id="ARBA00022984"/>
    </source>
</evidence>
<dbReference type="InterPro" id="IPR013815">
    <property type="entry name" value="ATP_grasp_subdomain_1"/>
</dbReference>
<dbReference type="PROSITE" id="PS00843">
    <property type="entry name" value="DALA_DALA_LIGASE_1"/>
    <property type="match status" value="1"/>
</dbReference>
<keyword evidence="9 12" id="KW-0573">Peptidoglycan synthesis</keyword>
<feature type="active site" evidence="13">
    <location>
        <position position="197"/>
    </location>
</feature>
<dbReference type="GO" id="GO:0005524">
    <property type="term" value="F:ATP binding"/>
    <property type="evidence" value="ECO:0007669"/>
    <property type="project" value="UniProtKB-UniRule"/>
</dbReference>
<comment type="pathway">
    <text evidence="12">Cell wall biogenesis; peptidoglycan biosynthesis.</text>
</comment>
<dbReference type="Gene3D" id="3.40.50.20">
    <property type="match status" value="1"/>
</dbReference>
<keyword evidence="10 14" id="KW-0464">Manganese</keyword>
<feature type="binding site" evidence="14">
    <location>
        <position position="327"/>
    </location>
    <ligand>
        <name>Mg(2+)</name>
        <dbReference type="ChEBI" id="CHEBI:18420"/>
        <label>2</label>
    </ligand>
</feature>
<evidence type="ECO:0000256" key="13">
    <source>
        <dbReference type="PIRSR" id="PIRSR039102-1"/>
    </source>
</evidence>
<comment type="similarity">
    <text evidence="2 12">Belongs to the D-alanine--D-alanine ligase family.</text>
</comment>
<feature type="binding site" evidence="14">
    <location>
        <position position="329"/>
    </location>
    <ligand>
        <name>Mg(2+)</name>
        <dbReference type="ChEBI" id="CHEBI:18420"/>
        <label>2</label>
    </ligand>
</feature>
<dbReference type="GO" id="GO:0005829">
    <property type="term" value="C:cytosol"/>
    <property type="evidence" value="ECO:0007669"/>
    <property type="project" value="TreeGrafter"/>
</dbReference>
<evidence type="ECO:0000256" key="4">
    <source>
        <dbReference type="ARBA" id="ARBA00022723"/>
    </source>
</evidence>
<dbReference type="InterPro" id="IPR011761">
    <property type="entry name" value="ATP-grasp"/>
</dbReference>
<keyword evidence="7 14" id="KW-0460">Magnesium</keyword>
<dbReference type="InterPro" id="IPR011095">
    <property type="entry name" value="Dala_Dala_lig_C"/>
</dbReference>
<dbReference type="PIRSF" id="PIRSF039102">
    <property type="entry name" value="Ddl/VanB"/>
    <property type="match status" value="1"/>
</dbReference>
<dbReference type="Proteomes" id="UP001211044">
    <property type="component" value="Chromosome"/>
</dbReference>
<keyword evidence="3 12" id="KW-0436">Ligase</keyword>
<proteinExistence type="inferred from homology"/>
<comment type="cofactor">
    <cofactor evidence="1">
        <name>Mn(2+)</name>
        <dbReference type="ChEBI" id="CHEBI:29035"/>
    </cofactor>
</comment>
<dbReference type="GO" id="GO:0046872">
    <property type="term" value="F:metal ion binding"/>
    <property type="evidence" value="ECO:0007669"/>
    <property type="project" value="UniProtKB-KW"/>
</dbReference>
<evidence type="ECO:0000256" key="15">
    <source>
        <dbReference type="PROSITE-ProRule" id="PRU00409"/>
    </source>
</evidence>
<evidence type="ECO:0000256" key="12">
    <source>
        <dbReference type="HAMAP-Rule" id="MF_00047"/>
    </source>
</evidence>
<feature type="domain" description="ATP-grasp" evidence="16">
    <location>
        <begin position="149"/>
        <end position="360"/>
    </location>
</feature>
<evidence type="ECO:0000256" key="11">
    <source>
        <dbReference type="ARBA" id="ARBA00023316"/>
    </source>
</evidence>
<dbReference type="GO" id="GO:0008360">
    <property type="term" value="P:regulation of cell shape"/>
    <property type="evidence" value="ECO:0007669"/>
    <property type="project" value="UniProtKB-KW"/>
</dbReference>
<dbReference type="GO" id="GO:0009252">
    <property type="term" value="P:peptidoglycan biosynthetic process"/>
    <property type="evidence" value="ECO:0007669"/>
    <property type="project" value="UniProtKB-UniRule"/>
</dbReference>
<dbReference type="NCBIfam" id="NF002528">
    <property type="entry name" value="PRK01966.1-4"/>
    <property type="match status" value="1"/>
</dbReference>
<keyword evidence="11 12" id="KW-0961">Cell wall biogenesis/degradation</keyword>
<feature type="active site" evidence="13">
    <location>
        <position position="15"/>
    </location>
</feature>
<evidence type="ECO:0000256" key="3">
    <source>
        <dbReference type="ARBA" id="ARBA00022598"/>
    </source>
</evidence>
<reference evidence="17" key="1">
    <citation type="submission" date="2023-01" db="EMBL/GenBank/DDBJ databases">
        <title>Comparative Genomic Analysis of the Clinically-Derived Winkia Strain NY0527 Provides Evidence into the Taxonomic Reassignment of Winkia neuii and Characterizes Their Virulence Traits.</title>
        <authorList>
            <person name="Cai X."/>
            <person name="Peng Y."/>
            <person name="Li M."/>
            <person name="Qiu Y."/>
            <person name="Wang Y."/>
            <person name="Xu L."/>
            <person name="Hou Q."/>
        </authorList>
    </citation>
    <scope>NUCLEOTIDE SEQUENCE</scope>
    <source>
        <strain evidence="17">NY0527</strain>
    </source>
</reference>
<feature type="binding site" evidence="14">
    <location>
        <position position="313"/>
    </location>
    <ligand>
        <name>Mg(2+)</name>
        <dbReference type="ChEBI" id="CHEBI:18420"/>
        <label>1</label>
    </ligand>
</feature>
<dbReference type="InterPro" id="IPR016185">
    <property type="entry name" value="PreATP-grasp_dom_sf"/>
</dbReference>
<comment type="function">
    <text evidence="12">Cell wall formation.</text>
</comment>
<dbReference type="PANTHER" id="PTHR23132:SF25">
    <property type="entry name" value="D-ALANINE--D-ALANINE LIGASE A"/>
    <property type="match status" value="1"/>
</dbReference>
<dbReference type="SUPFAM" id="SSF56059">
    <property type="entry name" value="Glutathione synthetase ATP-binding domain-like"/>
    <property type="match status" value="1"/>
</dbReference>
<dbReference type="NCBIfam" id="NF002378">
    <property type="entry name" value="PRK01372.1"/>
    <property type="match status" value="1"/>
</dbReference>
<keyword evidence="6 15" id="KW-0067">ATP-binding</keyword>
<comment type="catalytic activity">
    <reaction evidence="12">
        <text>2 D-alanine + ATP = D-alanyl-D-alanine + ADP + phosphate + H(+)</text>
        <dbReference type="Rhea" id="RHEA:11224"/>
        <dbReference type="ChEBI" id="CHEBI:15378"/>
        <dbReference type="ChEBI" id="CHEBI:30616"/>
        <dbReference type="ChEBI" id="CHEBI:43474"/>
        <dbReference type="ChEBI" id="CHEBI:57416"/>
        <dbReference type="ChEBI" id="CHEBI:57822"/>
        <dbReference type="ChEBI" id="CHEBI:456216"/>
        <dbReference type="EC" id="6.3.2.4"/>
    </reaction>
</comment>
<dbReference type="GO" id="GO:0008716">
    <property type="term" value="F:D-alanine-D-alanine ligase activity"/>
    <property type="evidence" value="ECO:0007669"/>
    <property type="project" value="UniProtKB-UniRule"/>
</dbReference>
<dbReference type="SUPFAM" id="SSF52440">
    <property type="entry name" value="PreATP-grasp domain"/>
    <property type="match status" value="1"/>
</dbReference>
<evidence type="ECO:0000256" key="1">
    <source>
        <dbReference type="ARBA" id="ARBA00001936"/>
    </source>
</evidence>
<dbReference type="HAMAP" id="MF_00047">
    <property type="entry name" value="Dala_Dala_lig"/>
    <property type="match status" value="1"/>
</dbReference>
<dbReference type="RefSeq" id="WP_004804584.1">
    <property type="nucleotide sequence ID" value="NZ_CP116394.1"/>
</dbReference>
<feature type="active site" evidence="13">
    <location>
        <position position="338"/>
    </location>
</feature>
<dbReference type="PANTHER" id="PTHR23132">
    <property type="entry name" value="D-ALANINE--D-ALANINE LIGASE"/>
    <property type="match status" value="1"/>
</dbReference>
<evidence type="ECO:0000256" key="7">
    <source>
        <dbReference type="ARBA" id="ARBA00022842"/>
    </source>
</evidence>
<evidence type="ECO:0000256" key="8">
    <source>
        <dbReference type="ARBA" id="ARBA00022960"/>
    </source>
</evidence>
<evidence type="ECO:0000313" key="18">
    <source>
        <dbReference type="Proteomes" id="UP001211044"/>
    </source>
</evidence>
<feature type="binding site" evidence="14">
    <location>
        <position position="327"/>
    </location>
    <ligand>
        <name>Mg(2+)</name>
        <dbReference type="ChEBI" id="CHEBI:18420"/>
        <label>1</label>
    </ligand>
</feature>
<dbReference type="InterPro" id="IPR005905">
    <property type="entry name" value="D_ala_D_ala"/>
</dbReference>
<accession>A0AB38XMJ1</accession>
<dbReference type="Pfam" id="PF07478">
    <property type="entry name" value="Dala_Dala_lig_C"/>
    <property type="match status" value="1"/>
</dbReference>
<evidence type="ECO:0000256" key="2">
    <source>
        <dbReference type="ARBA" id="ARBA00010871"/>
    </source>
</evidence>
<dbReference type="Gene3D" id="3.30.1490.20">
    <property type="entry name" value="ATP-grasp fold, A domain"/>
    <property type="match status" value="1"/>
</dbReference>
<organism evidence="17 18">
    <name type="scientific">Winkia neuii subsp. anitrata</name>
    <dbReference type="NCBI Taxonomy" id="29318"/>
    <lineage>
        <taxon>Bacteria</taxon>
        <taxon>Bacillati</taxon>
        <taxon>Actinomycetota</taxon>
        <taxon>Actinomycetes</taxon>
        <taxon>Actinomycetales</taxon>
        <taxon>Actinomycetaceae</taxon>
        <taxon>Winkia</taxon>
    </lineage>
</organism>
<comment type="subcellular location">
    <subcellularLocation>
        <location evidence="12">Cytoplasm</location>
    </subcellularLocation>
</comment>
<dbReference type="NCBIfam" id="TIGR01205">
    <property type="entry name" value="D_ala_D_alaTIGR"/>
    <property type="match status" value="1"/>
</dbReference>